<dbReference type="AlphaFoldDB" id="A0A0J6V050"/>
<name>A0A0J6V050_9HYPH</name>
<dbReference type="Proteomes" id="UP000035955">
    <property type="component" value="Unassembled WGS sequence"/>
</dbReference>
<comment type="caution">
    <text evidence="2">The sequence shown here is derived from an EMBL/GenBank/DDBJ whole genome shotgun (WGS) entry which is preliminary data.</text>
</comment>
<sequence length="226" mass="23591">MSAPRYRTADLRRALARARRAGARFRGAQDGLAAVEFAMVLPLLMLLYLGTTDLAGYVSNLRKVTLAARTVADLVARENGTIPASQVTTIVKAGRAVLAPFDGATARIAAKAVGVYDAGGRARVCSYAVDAGNASAPAPSDPTAVPTVPDAFKAPGARFVVVELTMTYKPMFGAMLADKFNLSTMTETVVWPVRNGKVYKVAITSAPEVVLPNVTDSSNGGACPST</sequence>
<accession>A0A0J6V050</accession>
<protein>
    <recommendedName>
        <fullName evidence="1">TadE-like domain-containing protein</fullName>
    </recommendedName>
</protein>
<keyword evidence="3" id="KW-1185">Reference proteome</keyword>
<evidence type="ECO:0000313" key="3">
    <source>
        <dbReference type="Proteomes" id="UP000035955"/>
    </source>
</evidence>
<organism evidence="2 3">
    <name type="scientific">Methylobacterium variabile</name>
    <dbReference type="NCBI Taxonomy" id="298794"/>
    <lineage>
        <taxon>Bacteria</taxon>
        <taxon>Pseudomonadati</taxon>
        <taxon>Pseudomonadota</taxon>
        <taxon>Alphaproteobacteria</taxon>
        <taxon>Hyphomicrobiales</taxon>
        <taxon>Methylobacteriaceae</taxon>
        <taxon>Methylobacterium</taxon>
    </lineage>
</organism>
<proteinExistence type="predicted"/>
<reference evidence="2 3" key="1">
    <citation type="submission" date="2015-03" db="EMBL/GenBank/DDBJ databases">
        <title>Genome sequencing of Methylobacterium variabile DSM 16961.</title>
        <authorList>
            <person name="Chaudhry V."/>
            <person name="Patil P.B."/>
        </authorList>
    </citation>
    <scope>NUCLEOTIDE SEQUENCE [LARGE SCALE GENOMIC DNA]</scope>
    <source>
        <strain evidence="2 3">DSM 16961</strain>
    </source>
</reference>
<evidence type="ECO:0000259" key="1">
    <source>
        <dbReference type="Pfam" id="PF07811"/>
    </source>
</evidence>
<dbReference type="EMBL" id="LABY01000181">
    <property type="protein sequence ID" value="KMO32136.1"/>
    <property type="molecule type" value="Genomic_DNA"/>
</dbReference>
<dbReference type="Pfam" id="PF07811">
    <property type="entry name" value="TadE"/>
    <property type="match status" value="1"/>
</dbReference>
<dbReference type="OrthoDB" id="7189296at2"/>
<dbReference type="InterPro" id="IPR012495">
    <property type="entry name" value="TadE-like_dom"/>
</dbReference>
<dbReference type="PATRIC" id="fig|298794.3.peg.2434"/>
<evidence type="ECO:0000313" key="2">
    <source>
        <dbReference type="EMBL" id="KMO32136.1"/>
    </source>
</evidence>
<gene>
    <name evidence="2" type="ORF">VQ02_24410</name>
</gene>
<feature type="domain" description="TadE-like" evidence="1">
    <location>
        <begin position="31"/>
        <end position="72"/>
    </location>
</feature>
<dbReference type="RefSeq" id="WP_048446819.1">
    <property type="nucleotide sequence ID" value="NZ_LABY01000181.1"/>
</dbReference>